<evidence type="ECO:0000313" key="6">
    <source>
        <dbReference type="Proteomes" id="UP000000322"/>
    </source>
</evidence>
<evidence type="ECO:0000256" key="3">
    <source>
        <dbReference type="ARBA" id="ARBA00023163"/>
    </source>
</evidence>
<dbReference type="STRING" id="446469.Sked_25260"/>
<dbReference type="OrthoDB" id="3237509at2"/>
<evidence type="ECO:0000259" key="4">
    <source>
        <dbReference type="PROSITE" id="PS50995"/>
    </source>
</evidence>
<evidence type="ECO:0000256" key="1">
    <source>
        <dbReference type="ARBA" id="ARBA00023015"/>
    </source>
</evidence>
<dbReference type="Pfam" id="PF12802">
    <property type="entry name" value="MarR_2"/>
    <property type="match status" value="1"/>
</dbReference>
<evidence type="ECO:0000313" key="5">
    <source>
        <dbReference type="EMBL" id="ACZ22430.1"/>
    </source>
</evidence>
<sequence>MPDHVDRVLSQWAVERPDLDVSAMGVIGRLGRVQRLVDASLRATFARHDLDAPSFDVLATLRRSGDGGLTPAGLMRSGMVTSGAITQRLDRLEERGLVRRAASDADRRSVVVQLTPAGRELVDAALPDHVATEERLLAGLDPAQREQLASTLRTLLEHLGDEA</sequence>
<dbReference type="SMART" id="SM00347">
    <property type="entry name" value="HTH_MARR"/>
    <property type="match status" value="1"/>
</dbReference>
<dbReference type="HOGENOM" id="CLU_083287_27_5_11"/>
<dbReference type="KEGG" id="ske:Sked_25260"/>
<feature type="domain" description="HTH marR-type" evidence="4">
    <location>
        <begin position="23"/>
        <end position="157"/>
    </location>
</feature>
<dbReference type="SUPFAM" id="SSF46785">
    <property type="entry name" value="Winged helix' DNA-binding domain"/>
    <property type="match status" value="1"/>
</dbReference>
<dbReference type="PANTHER" id="PTHR42756:SF1">
    <property type="entry name" value="TRANSCRIPTIONAL REPRESSOR OF EMRAB OPERON"/>
    <property type="match status" value="1"/>
</dbReference>
<organism evidence="5 6">
    <name type="scientific">Sanguibacter keddieii (strain ATCC 51767 / DSM 10542 / NCFB 3025 / ST-74)</name>
    <dbReference type="NCBI Taxonomy" id="446469"/>
    <lineage>
        <taxon>Bacteria</taxon>
        <taxon>Bacillati</taxon>
        <taxon>Actinomycetota</taxon>
        <taxon>Actinomycetes</taxon>
        <taxon>Micrococcales</taxon>
        <taxon>Sanguibacteraceae</taxon>
        <taxon>Sanguibacter</taxon>
    </lineage>
</organism>
<dbReference type="EMBL" id="CP001819">
    <property type="protein sequence ID" value="ACZ22430.1"/>
    <property type="molecule type" value="Genomic_DNA"/>
</dbReference>
<dbReference type="RefSeq" id="WP_012867499.1">
    <property type="nucleotide sequence ID" value="NC_013521.1"/>
</dbReference>
<dbReference type="InterPro" id="IPR036388">
    <property type="entry name" value="WH-like_DNA-bd_sf"/>
</dbReference>
<accession>D1BK21</accession>
<reference evidence="5 6" key="1">
    <citation type="journal article" date="2009" name="Stand. Genomic Sci.">
        <title>Complete genome sequence of Sanguibacter keddieii type strain (ST-74).</title>
        <authorList>
            <person name="Ivanova N."/>
            <person name="Sikorski J."/>
            <person name="Sims D."/>
            <person name="Brettin T."/>
            <person name="Detter J.C."/>
            <person name="Han C."/>
            <person name="Lapidus A."/>
            <person name="Copeland A."/>
            <person name="Glavina Del Rio T."/>
            <person name="Nolan M."/>
            <person name="Chen F."/>
            <person name="Lucas S."/>
            <person name="Tice H."/>
            <person name="Cheng J.F."/>
            <person name="Bruce D."/>
            <person name="Goodwin L."/>
            <person name="Pitluck S."/>
            <person name="Pati A."/>
            <person name="Mavromatis K."/>
            <person name="Chen A."/>
            <person name="Palaniappan K."/>
            <person name="D'haeseleer P."/>
            <person name="Chain P."/>
            <person name="Bristow J."/>
            <person name="Eisen J.A."/>
            <person name="Markowitz V."/>
            <person name="Hugenholtz P."/>
            <person name="Goker M."/>
            <person name="Pukall R."/>
            <person name="Klenk H.P."/>
            <person name="Kyrpides N.C."/>
        </authorList>
    </citation>
    <scope>NUCLEOTIDE SEQUENCE [LARGE SCALE GENOMIC DNA]</scope>
    <source>
        <strain evidence="6">ATCC 51767 / DSM 10542 / NCFB 3025 / ST-74</strain>
    </source>
</reference>
<keyword evidence="6" id="KW-1185">Reference proteome</keyword>
<dbReference type="InterPro" id="IPR036390">
    <property type="entry name" value="WH_DNA-bd_sf"/>
</dbReference>
<dbReference type="GO" id="GO:0003677">
    <property type="term" value="F:DNA binding"/>
    <property type="evidence" value="ECO:0007669"/>
    <property type="project" value="UniProtKB-KW"/>
</dbReference>
<dbReference type="PROSITE" id="PS50995">
    <property type="entry name" value="HTH_MARR_2"/>
    <property type="match status" value="1"/>
</dbReference>
<protein>
    <submittedName>
        <fullName evidence="5">Transcriptional regulator</fullName>
    </submittedName>
</protein>
<dbReference type="InterPro" id="IPR000835">
    <property type="entry name" value="HTH_MarR-typ"/>
</dbReference>
<dbReference type="Proteomes" id="UP000000322">
    <property type="component" value="Chromosome"/>
</dbReference>
<dbReference type="AlphaFoldDB" id="D1BK21"/>
<keyword evidence="2" id="KW-0238">DNA-binding</keyword>
<proteinExistence type="predicted"/>
<dbReference type="PRINTS" id="PR00598">
    <property type="entry name" value="HTHMARR"/>
</dbReference>
<evidence type="ECO:0000256" key="2">
    <source>
        <dbReference type="ARBA" id="ARBA00023125"/>
    </source>
</evidence>
<gene>
    <name evidence="5" type="ordered locus">Sked_25260</name>
</gene>
<keyword evidence="1" id="KW-0805">Transcription regulation</keyword>
<dbReference type="GO" id="GO:0003700">
    <property type="term" value="F:DNA-binding transcription factor activity"/>
    <property type="evidence" value="ECO:0007669"/>
    <property type="project" value="InterPro"/>
</dbReference>
<dbReference type="PANTHER" id="PTHR42756">
    <property type="entry name" value="TRANSCRIPTIONAL REGULATOR, MARR"/>
    <property type="match status" value="1"/>
</dbReference>
<keyword evidence="3" id="KW-0804">Transcription</keyword>
<dbReference type="eggNOG" id="COG1846">
    <property type="taxonomic scope" value="Bacteria"/>
</dbReference>
<name>D1BK21_SANKS</name>
<dbReference type="Gene3D" id="1.10.10.10">
    <property type="entry name" value="Winged helix-like DNA-binding domain superfamily/Winged helix DNA-binding domain"/>
    <property type="match status" value="1"/>
</dbReference>